<accession>A0A511B6K2</accession>
<keyword evidence="2" id="KW-1185">Reference proteome</keyword>
<protein>
    <submittedName>
        <fullName evidence="1">Uncharacterized protein</fullName>
    </submittedName>
</protein>
<comment type="caution">
    <text evidence="1">The sequence shown here is derived from an EMBL/GenBank/DDBJ whole genome shotgun (WGS) entry which is preliminary data.</text>
</comment>
<evidence type="ECO:0000313" key="1">
    <source>
        <dbReference type="EMBL" id="GEK96018.1"/>
    </source>
</evidence>
<organism evidence="1 2">
    <name type="scientific">Gluconobacter kanchanaburiensis NBRC 103587</name>
    <dbReference type="NCBI Taxonomy" id="1307948"/>
    <lineage>
        <taxon>Bacteria</taxon>
        <taxon>Pseudomonadati</taxon>
        <taxon>Pseudomonadota</taxon>
        <taxon>Alphaproteobacteria</taxon>
        <taxon>Acetobacterales</taxon>
        <taxon>Acetobacteraceae</taxon>
        <taxon>Gluconobacter</taxon>
    </lineage>
</organism>
<dbReference type="AlphaFoldDB" id="A0A511B6K2"/>
<proteinExistence type="predicted"/>
<evidence type="ECO:0000313" key="2">
    <source>
        <dbReference type="Proteomes" id="UP000321079"/>
    </source>
</evidence>
<reference evidence="1 2" key="1">
    <citation type="submission" date="2019-07" db="EMBL/GenBank/DDBJ databases">
        <title>Whole genome shotgun sequence of Gluconobacter kanchanaburiensis NBRC 103587.</title>
        <authorList>
            <person name="Hosoyama A."/>
            <person name="Uohara A."/>
            <person name="Ohji S."/>
            <person name="Ichikawa N."/>
        </authorList>
    </citation>
    <scope>NUCLEOTIDE SEQUENCE [LARGE SCALE GENOMIC DNA]</scope>
    <source>
        <strain evidence="1 2">NBRC 103587</strain>
    </source>
</reference>
<dbReference type="Proteomes" id="UP000321079">
    <property type="component" value="Unassembled WGS sequence"/>
</dbReference>
<gene>
    <name evidence="1" type="ORF">GKA01_12150</name>
</gene>
<name>A0A511B6K2_9PROT</name>
<dbReference type="EMBL" id="BJVA01000005">
    <property type="protein sequence ID" value="GEK96018.1"/>
    <property type="molecule type" value="Genomic_DNA"/>
</dbReference>
<sequence>MCPGSSNFQSPPPQRHPFDIRKIGTVFDDMFAWQWRRRENLKTLEMGNQRRD</sequence>